<dbReference type="GO" id="GO:0016301">
    <property type="term" value="F:kinase activity"/>
    <property type="evidence" value="ECO:0007669"/>
    <property type="project" value="UniProtKB-KW"/>
</dbReference>
<evidence type="ECO:0000313" key="15">
    <source>
        <dbReference type="Proteomes" id="UP000198762"/>
    </source>
</evidence>
<reference evidence="15" key="1">
    <citation type="submission" date="2016-10" db="EMBL/GenBank/DDBJ databases">
        <authorList>
            <person name="Varghese N."/>
            <person name="Submissions S."/>
        </authorList>
    </citation>
    <scope>NUCLEOTIDE SEQUENCE [LARGE SCALE GENOMIC DNA]</scope>
    <source>
        <strain evidence="15">CGMCC 1.6489</strain>
    </source>
</reference>
<dbReference type="InterPro" id="IPR000550">
    <property type="entry name" value="Hppk"/>
</dbReference>
<evidence type="ECO:0000256" key="9">
    <source>
        <dbReference type="ARBA" id="ARBA00022909"/>
    </source>
</evidence>
<name>A0A1I0H5T1_9GAMM</name>
<sequence>MSKRVHAWIGLGSNLEDPLEQLARAVTGLATLPDTTLLGQSAFYRSRPVGPQDQPDFINAVVLLETALSPETLLDHLQQLEQAHGRVRLRRWGPRTLDLDLLLYGSETISTPRLTVPHPRLAERDFVLRPMLDIDPKAALPDGRTCRGLLAQCTDNDLKRLEPPITTGLATPPPSH</sequence>
<keyword evidence="7 14" id="KW-0418">Kinase</keyword>
<dbReference type="GO" id="GO:0005524">
    <property type="term" value="F:ATP binding"/>
    <property type="evidence" value="ECO:0007669"/>
    <property type="project" value="UniProtKB-KW"/>
</dbReference>
<dbReference type="Pfam" id="PF01288">
    <property type="entry name" value="HPPK"/>
    <property type="match status" value="1"/>
</dbReference>
<keyword evidence="6" id="KW-0547">Nucleotide-binding</keyword>
<dbReference type="Proteomes" id="UP000198762">
    <property type="component" value="Unassembled WGS sequence"/>
</dbReference>
<evidence type="ECO:0000256" key="3">
    <source>
        <dbReference type="ARBA" id="ARBA00013253"/>
    </source>
</evidence>
<feature type="domain" description="7,8-dihydro-6-hydroxymethylpterin-pyrophosphokinase" evidence="13">
    <location>
        <begin position="91"/>
        <end position="102"/>
    </location>
</feature>
<keyword evidence="15" id="KW-1185">Reference proteome</keyword>
<evidence type="ECO:0000256" key="11">
    <source>
        <dbReference type="ARBA" id="ARBA00029766"/>
    </source>
</evidence>
<comment type="pathway">
    <text evidence="1">Cofactor biosynthesis; tetrahydrofolate biosynthesis; 2-amino-4-hydroxy-6-hydroxymethyl-7,8-dihydropteridine diphosphate from 7,8-dihydroneopterin triphosphate: step 4/4.</text>
</comment>
<dbReference type="STRING" id="430453.SAMN04487962_12428"/>
<dbReference type="AlphaFoldDB" id="A0A1I0H5T1"/>
<evidence type="ECO:0000256" key="5">
    <source>
        <dbReference type="ARBA" id="ARBA00022679"/>
    </source>
</evidence>
<proteinExistence type="inferred from homology"/>
<dbReference type="Gene3D" id="3.30.70.560">
    <property type="entry name" value="7,8-Dihydro-6-hydroxymethylpterin-pyrophosphokinase HPPK"/>
    <property type="match status" value="1"/>
</dbReference>
<dbReference type="GO" id="GO:0046654">
    <property type="term" value="P:tetrahydrofolate biosynthetic process"/>
    <property type="evidence" value="ECO:0007669"/>
    <property type="project" value="UniProtKB-UniPathway"/>
</dbReference>
<evidence type="ECO:0000256" key="12">
    <source>
        <dbReference type="ARBA" id="ARBA00033413"/>
    </source>
</evidence>
<comment type="function">
    <text evidence="10">Catalyzes the transfer of pyrophosphate from adenosine triphosphate (ATP) to 6-hydroxymethyl-7,8-dihydropterin, an enzymatic step in folate biosynthesis pathway.</text>
</comment>
<dbReference type="SUPFAM" id="SSF55083">
    <property type="entry name" value="6-hydroxymethyl-7,8-dihydropterin pyrophosphokinase, HPPK"/>
    <property type="match status" value="1"/>
</dbReference>
<comment type="similarity">
    <text evidence="2">Belongs to the HPPK family.</text>
</comment>
<dbReference type="CDD" id="cd00483">
    <property type="entry name" value="HPPK"/>
    <property type="match status" value="1"/>
</dbReference>
<evidence type="ECO:0000256" key="10">
    <source>
        <dbReference type="ARBA" id="ARBA00029409"/>
    </source>
</evidence>
<dbReference type="PANTHER" id="PTHR43071">
    <property type="entry name" value="2-AMINO-4-HYDROXY-6-HYDROXYMETHYLDIHYDROPTERIDINE PYROPHOSPHOKINASE"/>
    <property type="match status" value="1"/>
</dbReference>
<keyword evidence="5" id="KW-0808">Transferase</keyword>
<dbReference type="NCBIfam" id="TIGR01498">
    <property type="entry name" value="folK"/>
    <property type="match status" value="1"/>
</dbReference>
<protein>
    <recommendedName>
        <fullName evidence="4">2-amino-4-hydroxy-6-hydroxymethyldihydropteridine pyrophosphokinase</fullName>
        <ecNumber evidence="3">2.7.6.3</ecNumber>
    </recommendedName>
    <alternativeName>
        <fullName evidence="11">6-hydroxymethyl-7,8-dihydropterin pyrophosphokinase</fullName>
    </alternativeName>
    <alternativeName>
        <fullName evidence="12">7,8-dihydro-6-hydroxymethylpterin-pyrophosphokinase</fullName>
    </alternativeName>
</protein>
<evidence type="ECO:0000256" key="1">
    <source>
        <dbReference type="ARBA" id="ARBA00005051"/>
    </source>
</evidence>
<dbReference type="OrthoDB" id="9808041at2"/>
<organism evidence="14 15">
    <name type="scientific">Marinobacter segnicrescens</name>
    <dbReference type="NCBI Taxonomy" id="430453"/>
    <lineage>
        <taxon>Bacteria</taxon>
        <taxon>Pseudomonadati</taxon>
        <taxon>Pseudomonadota</taxon>
        <taxon>Gammaproteobacteria</taxon>
        <taxon>Pseudomonadales</taxon>
        <taxon>Marinobacteraceae</taxon>
        <taxon>Marinobacter</taxon>
    </lineage>
</organism>
<dbReference type="PROSITE" id="PS00794">
    <property type="entry name" value="HPPK"/>
    <property type="match status" value="1"/>
</dbReference>
<evidence type="ECO:0000256" key="7">
    <source>
        <dbReference type="ARBA" id="ARBA00022777"/>
    </source>
</evidence>
<evidence type="ECO:0000256" key="4">
    <source>
        <dbReference type="ARBA" id="ARBA00016218"/>
    </source>
</evidence>
<evidence type="ECO:0000256" key="6">
    <source>
        <dbReference type="ARBA" id="ARBA00022741"/>
    </source>
</evidence>
<evidence type="ECO:0000256" key="2">
    <source>
        <dbReference type="ARBA" id="ARBA00005810"/>
    </source>
</evidence>
<dbReference type="EC" id="2.7.6.3" evidence="3"/>
<dbReference type="UniPathway" id="UPA00077">
    <property type="reaction ID" value="UER00155"/>
</dbReference>
<dbReference type="EMBL" id="FOHZ01000024">
    <property type="protein sequence ID" value="SET78986.1"/>
    <property type="molecule type" value="Genomic_DNA"/>
</dbReference>
<gene>
    <name evidence="14" type="ORF">SAMN04487962_12428</name>
</gene>
<dbReference type="GO" id="GO:0003848">
    <property type="term" value="F:2-amino-4-hydroxy-6-hydroxymethyldihydropteridine diphosphokinase activity"/>
    <property type="evidence" value="ECO:0007669"/>
    <property type="project" value="UniProtKB-EC"/>
</dbReference>
<dbReference type="InterPro" id="IPR035907">
    <property type="entry name" value="Hppk_sf"/>
</dbReference>
<accession>A0A1I0H5T1</accession>
<dbReference type="GO" id="GO:0046656">
    <property type="term" value="P:folic acid biosynthetic process"/>
    <property type="evidence" value="ECO:0007669"/>
    <property type="project" value="UniProtKB-KW"/>
</dbReference>
<dbReference type="RefSeq" id="WP_091854340.1">
    <property type="nucleotide sequence ID" value="NZ_FOHZ01000024.1"/>
</dbReference>
<keyword evidence="9" id="KW-0289">Folate biosynthesis</keyword>
<evidence type="ECO:0000259" key="13">
    <source>
        <dbReference type="PROSITE" id="PS00794"/>
    </source>
</evidence>
<evidence type="ECO:0000313" key="14">
    <source>
        <dbReference type="EMBL" id="SET78986.1"/>
    </source>
</evidence>
<dbReference type="PANTHER" id="PTHR43071:SF1">
    <property type="entry name" value="2-AMINO-4-HYDROXY-6-HYDROXYMETHYLDIHYDROPTERIDINE PYROPHOSPHOKINASE"/>
    <property type="match status" value="1"/>
</dbReference>
<evidence type="ECO:0000256" key="8">
    <source>
        <dbReference type="ARBA" id="ARBA00022840"/>
    </source>
</evidence>
<keyword evidence="8" id="KW-0067">ATP-binding</keyword>